<reference evidence="2 3" key="1">
    <citation type="journal article" date="2014" name="BMC Genomics">
        <title>Comparison of environmental and isolate Sulfobacillus genomes reveals diverse carbon, sulfur, nitrogen, and hydrogen metabolisms.</title>
        <authorList>
            <person name="Justice N.B."/>
            <person name="Norman A."/>
            <person name="Brown C.T."/>
            <person name="Singh A."/>
            <person name="Thomas B.C."/>
            <person name="Banfield J.F."/>
        </authorList>
    </citation>
    <scope>NUCLEOTIDE SEQUENCE [LARGE SCALE GENOMIC DNA]</scope>
    <source>
        <strain evidence="2">AMDSBA4</strain>
    </source>
</reference>
<gene>
    <name evidence="2" type="ORF">C7B46_09160</name>
</gene>
<feature type="transmembrane region" description="Helical" evidence="1">
    <location>
        <begin position="117"/>
        <end position="139"/>
    </location>
</feature>
<organism evidence="2 3">
    <name type="scientific">Sulfobacillus benefaciens</name>
    <dbReference type="NCBI Taxonomy" id="453960"/>
    <lineage>
        <taxon>Bacteria</taxon>
        <taxon>Bacillati</taxon>
        <taxon>Bacillota</taxon>
        <taxon>Clostridia</taxon>
        <taxon>Eubacteriales</taxon>
        <taxon>Clostridiales Family XVII. Incertae Sedis</taxon>
        <taxon>Sulfobacillus</taxon>
    </lineage>
</organism>
<evidence type="ECO:0000313" key="3">
    <source>
        <dbReference type="Proteomes" id="UP000242972"/>
    </source>
</evidence>
<accession>A0A2T2XGH5</accession>
<keyword evidence="1" id="KW-1133">Transmembrane helix</keyword>
<protein>
    <recommendedName>
        <fullName evidence="4">Hydrogenase-4 component E</fullName>
    </recommendedName>
</protein>
<evidence type="ECO:0000256" key="1">
    <source>
        <dbReference type="SAM" id="Phobius"/>
    </source>
</evidence>
<keyword evidence="1" id="KW-0472">Membrane</keyword>
<feature type="transmembrane region" description="Helical" evidence="1">
    <location>
        <begin position="171"/>
        <end position="190"/>
    </location>
</feature>
<feature type="transmembrane region" description="Helical" evidence="1">
    <location>
        <begin position="56"/>
        <end position="75"/>
    </location>
</feature>
<dbReference type="Proteomes" id="UP000242972">
    <property type="component" value="Unassembled WGS sequence"/>
</dbReference>
<sequence>MAEQLLGRIFASLIWIMAISLLLVKAHRSAQASYRLQAVGEAGLLAVLALNHEPWLWLDVGVVLAIKELVIPRILSSHREVASQDYGAKSAVGMAFLLMVAGIVTAAGLALGEVPGLAHPLMSGVLIGAWFISFIHLSARYETWSLSWALLSLDTVSGALAVSVSGPLGEFVGVGIELAALAMAVLLAWLSRKIFTLMQTTDVRDVEELTG</sequence>
<evidence type="ECO:0000313" key="2">
    <source>
        <dbReference type="EMBL" id="PSR33566.1"/>
    </source>
</evidence>
<proteinExistence type="predicted"/>
<dbReference type="EMBL" id="PXYW01000018">
    <property type="protein sequence ID" value="PSR33566.1"/>
    <property type="molecule type" value="Genomic_DNA"/>
</dbReference>
<feature type="transmembrane region" description="Helical" evidence="1">
    <location>
        <begin position="146"/>
        <end position="165"/>
    </location>
</feature>
<feature type="transmembrane region" description="Helical" evidence="1">
    <location>
        <begin position="87"/>
        <end position="111"/>
    </location>
</feature>
<feature type="transmembrane region" description="Helical" evidence="1">
    <location>
        <begin position="6"/>
        <end position="25"/>
    </location>
</feature>
<evidence type="ECO:0008006" key="4">
    <source>
        <dbReference type="Google" id="ProtNLM"/>
    </source>
</evidence>
<name>A0A2T2XGH5_9FIRM</name>
<keyword evidence="1" id="KW-0812">Transmembrane</keyword>
<dbReference type="AlphaFoldDB" id="A0A2T2XGH5"/>
<comment type="caution">
    <text evidence="2">The sequence shown here is derived from an EMBL/GenBank/DDBJ whole genome shotgun (WGS) entry which is preliminary data.</text>
</comment>